<keyword evidence="1" id="KW-0805">Transcription regulation</keyword>
<dbReference type="PANTHER" id="PTHR44846:SF1">
    <property type="entry name" value="MANNOSYL-D-GLYCERATE TRANSPORT_METABOLISM SYSTEM REPRESSOR MNGR-RELATED"/>
    <property type="match status" value="1"/>
</dbReference>
<dbReference type="InterPro" id="IPR036390">
    <property type="entry name" value="WH_DNA-bd_sf"/>
</dbReference>
<dbReference type="KEGG" id="mars:A8C75_10875"/>
<dbReference type="OrthoDB" id="7173258at2"/>
<dbReference type="SUPFAM" id="SSF46785">
    <property type="entry name" value="Winged helix' DNA-binding domain"/>
    <property type="match status" value="1"/>
</dbReference>
<reference evidence="5 6" key="2">
    <citation type="journal article" date="2018" name="Int. J. Syst. Evol. Microbiol.">
        <title>Marinobacterium aestuarii sp. nov., a benzene-degrading marine bacterium isolated from estuary sediment.</title>
        <authorList>
            <person name="Bae S.S."/>
            <person name="Jung J."/>
            <person name="Chung D."/>
            <person name="Baek K."/>
        </authorList>
    </citation>
    <scope>NUCLEOTIDE SEQUENCE [LARGE SCALE GENOMIC DNA]</scope>
    <source>
        <strain evidence="5 6">ST58-10</strain>
    </source>
</reference>
<dbReference type="InterPro" id="IPR028978">
    <property type="entry name" value="Chorismate_lyase_/UTRA_dom_sf"/>
</dbReference>
<dbReference type="Gene3D" id="1.10.10.10">
    <property type="entry name" value="Winged helix-like DNA-binding domain superfamily/Winged helix DNA-binding domain"/>
    <property type="match status" value="1"/>
</dbReference>
<evidence type="ECO:0000259" key="4">
    <source>
        <dbReference type="PROSITE" id="PS50949"/>
    </source>
</evidence>
<name>A0A1A9EZI0_9GAMM</name>
<proteinExistence type="predicted"/>
<sequence length="239" mass="27509">MLKDGKSKKLPLYIQIGELLHREIAAGHWQPGERLPIESQLATSLNVAVGTLRKALAKLESDGLLERRQGSGTYVKRAPTGTAIYQFFHLELLGGGGVPRADTLAVSMRQEPEVAQQLEMDYLEAKLWSIRRKRYLNTQLVAAEEIWIDHRHSDSLVAEDLHESLYMHYREVFGFWIGRVEDRIDCVQAPDWVTEQLGLPSGTTLVRVERKGWSNNNQVEEFSRTWFDPQKCRYFARWS</sequence>
<protein>
    <submittedName>
        <fullName evidence="5">GntR family transcriptional regulator</fullName>
    </submittedName>
</protein>
<dbReference type="Proteomes" id="UP000078070">
    <property type="component" value="Chromosome"/>
</dbReference>
<evidence type="ECO:0000256" key="3">
    <source>
        <dbReference type="ARBA" id="ARBA00023163"/>
    </source>
</evidence>
<dbReference type="RefSeq" id="WP_067381940.1">
    <property type="nucleotide sequence ID" value="NZ_CP015839.1"/>
</dbReference>
<organism evidence="5 6">
    <name type="scientific">Marinobacterium aestuarii</name>
    <dbReference type="NCBI Taxonomy" id="1821621"/>
    <lineage>
        <taxon>Bacteria</taxon>
        <taxon>Pseudomonadati</taxon>
        <taxon>Pseudomonadota</taxon>
        <taxon>Gammaproteobacteria</taxon>
        <taxon>Oceanospirillales</taxon>
        <taxon>Oceanospirillaceae</taxon>
        <taxon>Marinobacterium</taxon>
    </lineage>
</organism>
<dbReference type="AlphaFoldDB" id="A0A1A9EZI0"/>
<dbReference type="EMBL" id="CP015839">
    <property type="protein sequence ID" value="ANG62939.1"/>
    <property type="molecule type" value="Genomic_DNA"/>
</dbReference>
<keyword evidence="3" id="KW-0804">Transcription</keyword>
<evidence type="ECO:0000313" key="6">
    <source>
        <dbReference type="Proteomes" id="UP000078070"/>
    </source>
</evidence>
<dbReference type="CDD" id="cd07377">
    <property type="entry name" value="WHTH_GntR"/>
    <property type="match status" value="1"/>
</dbReference>
<dbReference type="GO" id="GO:0003677">
    <property type="term" value="F:DNA binding"/>
    <property type="evidence" value="ECO:0007669"/>
    <property type="project" value="UniProtKB-KW"/>
</dbReference>
<dbReference type="Pfam" id="PF00392">
    <property type="entry name" value="GntR"/>
    <property type="match status" value="1"/>
</dbReference>
<evidence type="ECO:0000256" key="2">
    <source>
        <dbReference type="ARBA" id="ARBA00023125"/>
    </source>
</evidence>
<reference evidence="6" key="1">
    <citation type="submission" date="2016-05" db="EMBL/GenBank/DDBJ databases">
        <authorList>
            <person name="Baek K."/>
            <person name="Yang S.-J."/>
        </authorList>
    </citation>
    <scope>NUCLEOTIDE SEQUENCE [LARGE SCALE GENOMIC DNA]</scope>
    <source>
        <strain evidence="6">ST58-10</strain>
    </source>
</reference>
<dbReference type="InterPro" id="IPR000524">
    <property type="entry name" value="Tscrpt_reg_HTH_GntR"/>
</dbReference>
<keyword evidence="2" id="KW-0238">DNA-binding</keyword>
<gene>
    <name evidence="5" type="ORF">A8C75_10875</name>
</gene>
<dbReference type="SMART" id="SM00866">
    <property type="entry name" value="UTRA"/>
    <property type="match status" value="1"/>
</dbReference>
<evidence type="ECO:0000256" key="1">
    <source>
        <dbReference type="ARBA" id="ARBA00023015"/>
    </source>
</evidence>
<dbReference type="PANTHER" id="PTHR44846">
    <property type="entry name" value="MANNOSYL-D-GLYCERATE TRANSPORT/METABOLISM SYSTEM REPRESSOR MNGR-RELATED"/>
    <property type="match status" value="1"/>
</dbReference>
<dbReference type="InterPro" id="IPR011663">
    <property type="entry name" value="UTRA"/>
</dbReference>
<dbReference type="GO" id="GO:0045892">
    <property type="term" value="P:negative regulation of DNA-templated transcription"/>
    <property type="evidence" value="ECO:0007669"/>
    <property type="project" value="TreeGrafter"/>
</dbReference>
<dbReference type="STRING" id="1821621.A8C75_10875"/>
<dbReference type="PROSITE" id="PS50949">
    <property type="entry name" value="HTH_GNTR"/>
    <property type="match status" value="1"/>
</dbReference>
<dbReference type="InterPro" id="IPR050679">
    <property type="entry name" value="Bact_HTH_transcr_reg"/>
</dbReference>
<dbReference type="InterPro" id="IPR036388">
    <property type="entry name" value="WH-like_DNA-bd_sf"/>
</dbReference>
<dbReference type="Gene3D" id="3.40.1410.10">
    <property type="entry name" value="Chorismate lyase-like"/>
    <property type="match status" value="1"/>
</dbReference>
<dbReference type="SUPFAM" id="SSF64288">
    <property type="entry name" value="Chorismate lyase-like"/>
    <property type="match status" value="1"/>
</dbReference>
<dbReference type="GO" id="GO:0003700">
    <property type="term" value="F:DNA-binding transcription factor activity"/>
    <property type="evidence" value="ECO:0007669"/>
    <property type="project" value="InterPro"/>
</dbReference>
<evidence type="ECO:0000313" key="5">
    <source>
        <dbReference type="EMBL" id="ANG62939.1"/>
    </source>
</evidence>
<keyword evidence="6" id="KW-1185">Reference proteome</keyword>
<dbReference type="Pfam" id="PF07702">
    <property type="entry name" value="UTRA"/>
    <property type="match status" value="1"/>
</dbReference>
<dbReference type="SMART" id="SM00345">
    <property type="entry name" value="HTH_GNTR"/>
    <property type="match status" value="1"/>
</dbReference>
<accession>A0A1A9EZI0</accession>
<feature type="domain" description="HTH gntR-type" evidence="4">
    <location>
        <begin position="10"/>
        <end position="78"/>
    </location>
</feature>